<accession>A0A2S4MJ73</accession>
<evidence type="ECO:0000256" key="2">
    <source>
        <dbReference type="ARBA" id="ARBA00023125"/>
    </source>
</evidence>
<organism evidence="5 6">
    <name type="scientific">Paraburkholderia eburnea</name>
    <dbReference type="NCBI Taxonomy" id="1189126"/>
    <lineage>
        <taxon>Bacteria</taxon>
        <taxon>Pseudomonadati</taxon>
        <taxon>Pseudomonadota</taxon>
        <taxon>Betaproteobacteria</taxon>
        <taxon>Burkholderiales</taxon>
        <taxon>Burkholderiaceae</taxon>
        <taxon>Paraburkholderia</taxon>
    </lineage>
</organism>
<dbReference type="RefSeq" id="WP_103703343.1">
    <property type="nucleotide sequence ID" value="NZ_PQGA01000002.1"/>
</dbReference>
<feature type="domain" description="IclR-ED" evidence="4">
    <location>
        <begin position="66"/>
        <end position="247"/>
    </location>
</feature>
<keyword evidence="6" id="KW-1185">Reference proteome</keyword>
<keyword evidence="2" id="KW-0238">DNA-binding</keyword>
<dbReference type="GO" id="GO:0003677">
    <property type="term" value="F:DNA binding"/>
    <property type="evidence" value="ECO:0007669"/>
    <property type="project" value="UniProtKB-KW"/>
</dbReference>
<dbReference type="InterPro" id="IPR005471">
    <property type="entry name" value="Tscrpt_reg_IclR_N"/>
</dbReference>
<keyword evidence="3" id="KW-0804">Transcription</keyword>
<gene>
    <name evidence="5" type="ORF">B0G62_102418</name>
</gene>
<evidence type="ECO:0000313" key="6">
    <source>
        <dbReference type="Proteomes" id="UP000237381"/>
    </source>
</evidence>
<dbReference type="InterPro" id="IPR029016">
    <property type="entry name" value="GAF-like_dom_sf"/>
</dbReference>
<dbReference type="Pfam" id="PF01614">
    <property type="entry name" value="IclR_C"/>
    <property type="match status" value="1"/>
</dbReference>
<dbReference type="GO" id="GO:0003700">
    <property type="term" value="F:DNA-binding transcription factor activity"/>
    <property type="evidence" value="ECO:0007669"/>
    <property type="project" value="TreeGrafter"/>
</dbReference>
<dbReference type="InterPro" id="IPR036390">
    <property type="entry name" value="WH_DNA-bd_sf"/>
</dbReference>
<reference evidence="5 6" key="1">
    <citation type="submission" date="2018-01" db="EMBL/GenBank/DDBJ databases">
        <title>Genomic Encyclopedia of Type Strains, Phase III (KMG-III): the genomes of soil and plant-associated and newly described type strains.</title>
        <authorList>
            <person name="Whitman W."/>
        </authorList>
    </citation>
    <scope>NUCLEOTIDE SEQUENCE [LARGE SCALE GENOMIC DNA]</scope>
    <source>
        <strain evidence="5 6">JCM 18070</strain>
    </source>
</reference>
<dbReference type="InterPro" id="IPR036388">
    <property type="entry name" value="WH-like_DNA-bd_sf"/>
</dbReference>
<evidence type="ECO:0000259" key="4">
    <source>
        <dbReference type="PROSITE" id="PS51078"/>
    </source>
</evidence>
<dbReference type="OrthoDB" id="8858707at2"/>
<dbReference type="EMBL" id="PQGA01000002">
    <property type="protein sequence ID" value="POR54808.1"/>
    <property type="molecule type" value="Genomic_DNA"/>
</dbReference>
<dbReference type="InterPro" id="IPR050707">
    <property type="entry name" value="HTH_MetabolicPath_Reg"/>
</dbReference>
<dbReference type="Gene3D" id="3.30.450.40">
    <property type="match status" value="1"/>
</dbReference>
<dbReference type="AlphaFoldDB" id="A0A2S4MJ73"/>
<dbReference type="SUPFAM" id="SSF55781">
    <property type="entry name" value="GAF domain-like"/>
    <property type="match status" value="1"/>
</dbReference>
<dbReference type="PROSITE" id="PS51078">
    <property type="entry name" value="ICLR_ED"/>
    <property type="match status" value="1"/>
</dbReference>
<dbReference type="SMART" id="SM00346">
    <property type="entry name" value="HTH_ICLR"/>
    <property type="match status" value="1"/>
</dbReference>
<dbReference type="InterPro" id="IPR014757">
    <property type="entry name" value="Tscrpt_reg_IclR_C"/>
</dbReference>
<dbReference type="Proteomes" id="UP000237381">
    <property type="component" value="Unassembled WGS sequence"/>
</dbReference>
<keyword evidence="1" id="KW-0805">Transcription regulation</keyword>
<name>A0A2S4MJ73_9BURK</name>
<dbReference type="PANTHER" id="PTHR30136">
    <property type="entry name" value="HELIX-TURN-HELIX TRANSCRIPTIONAL REGULATOR, ICLR FAMILY"/>
    <property type="match status" value="1"/>
</dbReference>
<evidence type="ECO:0000313" key="5">
    <source>
        <dbReference type="EMBL" id="POR54808.1"/>
    </source>
</evidence>
<evidence type="ECO:0000256" key="3">
    <source>
        <dbReference type="ARBA" id="ARBA00023163"/>
    </source>
</evidence>
<proteinExistence type="predicted"/>
<sequence length="247" mass="26784">MDVKTAVRVFDVINLFAEVRQPMIYSEIARRTEIPLSSCHALLQTMVAKGYLYAPGVKAGYYPTQRLLHVARDICSEDPLTLMFQPLLGALRDATGETAGLATLAGNRVVYLDVIQSRQKIRYSDEPGGFMSIASAAGKALLGALGAKGRRKFLDNNVPLPLAANGSVLEREKFEREIEQGVIDGWHRSTGESVEDVAGLARGFLIHGEAFALVIGAPKARLLRNEPQAVQALLDVYAQIPPSLLAA</sequence>
<protein>
    <submittedName>
        <fullName evidence="5">IclR family transcriptional regulator</fullName>
    </submittedName>
</protein>
<dbReference type="Pfam" id="PF09339">
    <property type="entry name" value="HTH_IclR"/>
    <property type="match status" value="1"/>
</dbReference>
<dbReference type="SUPFAM" id="SSF46785">
    <property type="entry name" value="Winged helix' DNA-binding domain"/>
    <property type="match status" value="1"/>
</dbReference>
<dbReference type="GO" id="GO:0045892">
    <property type="term" value="P:negative regulation of DNA-templated transcription"/>
    <property type="evidence" value="ECO:0007669"/>
    <property type="project" value="TreeGrafter"/>
</dbReference>
<dbReference type="PANTHER" id="PTHR30136:SF35">
    <property type="entry name" value="HTH-TYPE TRANSCRIPTIONAL REGULATOR RV1719"/>
    <property type="match status" value="1"/>
</dbReference>
<dbReference type="Gene3D" id="1.10.10.10">
    <property type="entry name" value="Winged helix-like DNA-binding domain superfamily/Winged helix DNA-binding domain"/>
    <property type="match status" value="1"/>
</dbReference>
<evidence type="ECO:0000256" key="1">
    <source>
        <dbReference type="ARBA" id="ARBA00023015"/>
    </source>
</evidence>
<comment type="caution">
    <text evidence="5">The sequence shown here is derived from an EMBL/GenBank/DDBJ whole genome shotgun (WGS) entry which is preliminary data.</text>
</comment>